<keyword evidence="11" id="KW-0206">Cytoskeleton</keyword>
<dbReference type="SUPFAM" id="SSF50978">
    <property type="entry name" value="WD40 repeat-like"/>
    <property type="match status" value="1"/>
</dbReference>
<sequence length="712" mass="80255">MASLLGHLHFWSLRKFANRTGKCSDIGTHIYHDKASGTGPAGDTSYSEQRRLWGEDRGISWTPKNRRPEKLRDVLKECEDLLQQNRVLDVQWRTLRNIQVLLSNGSLISILVSSSSGDIEKISLDKTLTGKVPDAVNKAIVRDSFLLFSLKEKPKICFMYFNKKPSLDFKKLEKMSAMEPKTMYIDLPGPSSKRLDRHLSINSRQDMALVWWSGHSEEAWPWSPMTAEKDRANMAIFSLNGPKIEMLSFVRSDSEPIHALFSFNQPHHILTLEQSSAGGGENSIDSCIYVYNGTKIEKLSTTTIPLKASIIVQQRNHAEDKLLLGCEDGTLMLYDDHRRVTQMTKGSLIPSIIHWHPGDAVVLVCSADGDIKVYDMALAPVLIQLVAENPSPQHTLKLREYLLNPVKLNKVSWSCEAPIGNLSDNSLCCHDNLVILFDRGPLCLLRLELGVLTNGRLGTVELVSEYIKHEQAEEAVNFLNSMNWNTEGNACFACMSIIMNYLLKLPLNSEREGLLEETLGSFYAPSRPLSDETVLHHRDMISKLSRRFFHHLLRFRRFEKAFLLAVDIGAKDLFMDIHYLAADLGNLPLAEVAKQRAIQIDNESLTSDTGESYDDEEEDLSYIEEEMANGLIRSSDGVYYPSDEYDYMHNHTVTSHHLMPLEDEDSDGANFMQGAQRSQHYSGQGIDELGIDDSEEIANPAGTLKIVHFGVV</sequence>
<keyword evidence="4" id="KW-1003">Cell membrane</keyword>
<dbReference type="Pfam" id="PF11768">
    <property type="entry name" value="Frtz"/>
    <property type="match status" value="1"/>
</dbReference>
<evidence type="ECO:0000256" key="8">
    <source>
        <dbReference type="ARBA" id="ARBA00022794"/>
    </source>
</evidence>
<organism evidence="13 14">
    <name type="scientific">Pocillopora meandrina</name>
    <dbReference type="NCBI Taxonomy" id="46732"/>
    <lineage>
        <taxon>Eukaryota</taxon>
        <taxon>Metazoa</taxon>
        <taxon>Cnidaria</taxon>
        <taxon>Anthozoa</taxon>
        <taxon>Hexacorallia</taxon>
        <taxon>Scleractinia</taxon>
        <taxon>Astrocoeniina</taxon>
        <taxon>Pocilloporidae</taxon>
        <taxon>Pocillopora</taxon>
    </lineage>
</organism>
<evidence type="ECO:0000256" key="12">
    <source>
        <dbReference type="ARBA" id="ARBA00023273"/>
    </source>
</evidence>
<proteinExistence type="inferred from homology"/>
<evidence type="ECO:0000313" key="14">
    <source>
        <dbReference type="Proteomes" id="UP001159428"/>
    </source>
</evidence>
<evidence type="ECO:0000256" key="11">
    <source>
        <dbReference type="ARBA" id="ARBA00023212"/>
    </source>
</evidence>
<keyword evidence="14" id="KW-1185">Reference proteome</keyword>
<dbReference type="GO" id="GO:0044782">
    <property type="term" value="P:cilium organization"/>
    <property type="evidence" value="ECO:0007669"/>
    <property type="project" value="TreeGrafter"/>
</dbReference>
<keyword evidence="8" id="KW-0970">Cilium biogenesis/degradation</keyword>
<name>A0AAU9XBN2_9CNID</name>
<dbReference type="GO" id="GO:0007399">
    <property type="term" value="P:nervous system development"/>
    <property type="evidence" value="ECO:0007669"/>
    <property type="project" value="TreeGrafter"/>
</dbReference>
<evidence type="ECO:0000256" key="4">
    <source>
        <dbReference type="ARBA" id="ARBA00022475"/>
    </source>
</evidence>
<evidence type="ECO:0000256" key="10">
    <source>
        <dbReference type="ARBA" id="ARBA00023136"/>
    </source>
</evidence>
<dbReference type="InterPro" id="IPR015943">
    <property type="entry name" value="WD40/YVTN_repeat-like_dom_sf"/>
</dbReference>
<evidence type="ECO:0000256" key="3">
    <source>
        <dbReference type="ARBA" id="ARBA00006059"/>
    </source>
</evidence>
<dbReference type="GO" id="GO:0097541">
    <property type="term" value="C:axonemal basal plate"/>
    <property type="evidence" value="ECO:0007669"/>
    <property type="project" value="TreeGrafter"/>
</dbReference>
<accession>A0AAU9XBN2</accession>
<evidence type="ECO:0000256" key="9">
    <source>
        <dbReference type="ARBA" id="ARBA00023069"/>
    </source>
</evidence>
<keyword evidence="6" id="KW-0853">WD repeat</keyword>
<dbReference type="Proteomes" id="UP001159428">
    <property type="component" value="Unassembled WGS sequence"/>
</dbReference>
<dbReference type="GO" id="GO:0005886">
    <property type="term" value="C:plasma membrane"/>
    <property type="evidence" value="ECO:0007669"/>
    <property type="project" value="UniProtKB-SubCell"/>
</dbReference>
<keyword evidence="7" id="KW-0677">Repeat</keyword>
<evidence type="ECO:0000256" key="7">
    <source>
        <dbReference type="ARBA" id="ARBA00022737"/>
    </source>
</evidence>
<evidence type="ECO:0008006" key="15">
    <source>
        <dbReference type="Google" id="ProtNLM"/>
    </source>
</evidence>
<dbReference type="GO" id="GO:0045184">
    <property type="term" value="P:establishment of protein localization"/>
    <property type="evidence" value="ECO:0007669"/>
    <property type="project" value="TreeGrafter"/>
</dbReference>
<evidence type="ECO:0000256" key="5">
    <source>
        <dbReference type="ARBA" id="ARBA00022490"/>
    </source>
</evidence>
<dbReference type="InterPro" id="IPR024511">
    <property type="entry name" value="Frtz"/>
</dbReference>
<dbReference type="PANTHER" id="PTHR13667:SF5">
    <property type="entry name" value="WD REPEAT-CONTAINING AND PLANAR CELL POLARITY EFFECTOR PROTEIN FRITZ HOMOLOG"/>
    <property type="match status" value="1"/>
</dbReference>
<protein>
    <recommendedName>
        <fullName evidence="15">WD repeat-containing and planar cell polarity effector protein fritz homolog</fullName>
    </recommendedName>
</protein>
<evidence type="ECO:0000256" key="2">
    <source>
        <dbReference type="ARBA" id="ARBA00004430"/>
    </source>
</evidence>
<keyword evidence="5" id="KW-0963">Cytoplasm</keyword>
<evidence type="ECO:0000256" key="6">
    <source>
        <dbReference type="ARBA" id="ARBA00022574"/>
    </source>
</evidence>
<dbReference type="AlphaFoldDB" id="A0AAU9XBN2"/>
<evidence type="ECO:0000313" key="13">
    <source>
        <dbReference type="EMBL" id="CAH3143521.1"/>
    </source>
</evidence>
<comment type="subcellular location">
    <subcellularLocation>
        <location evidence="1">Cell membrane</location>
    </subcellularLocation>
    <subcellularLocation>
        <location evidence="2">Cytoplasm</location>
        <location evidence="2">Cytoskeleton</location>
        <location evidence="2">Cilium axoneme</location>
    </subcellularLocation>
</comment>
<keyword evidence="12" id="KW-0966">Cell projection</keyword>
<keyword evidence="9" id="KW-0969">Cilium</keyword>
<dbReference type="InterPro" id="IPR036322">
    <property type="entry name" value="WD40_repeat_dom_sf"/>
</dbReference>
<reference evidence="13 14" key="1">
    <citation type="submission" date="2022-05" db="EMBL/GenBank/DDBJ databases">
        <authorList>
            <consortium name="Genoscope - CEA"/>
            <person name="William W."/>
        </authorList>
    </citation>
    <scope>NUCLEOTIDE SEQUENCE [LARGE SCALE GENOMIC DNA]</scope>
</reference>
<dbReference type="PANTHER" id="PTHR13667">
    <property type="entry name" value="HOMOLOC-13"/>
    <property type="match status" value="1"/>
</dbReference>
<dbReference type="Gene3D" id="2.130.10.10">
    <property type="entry name" value="YVTN repeat-like/Quinoprotein amine dehydrogenase"/>
    <property type="match status" value="1"/>
</dbReference>
<dbReference type="EMBL" id="CALNXJ010000038">
    <property type="protein sequence ID" value="CAH3143521.1"/>
    <property type="molecule type" value="Genomic_DNA"/>
</dbReference>
<keyword evidence="10" id="KW-0472">Membrane</keyword>
<gene>
    <name evidence="13" type="ORF">PMEA_00020588</name>
</gene>
<comment type="caution">
    <text evidence="13">The sequence shown here is derived from an EMBL/GenBank/DDBJ whole genome shotgun (WGS) entry which is preliminary data.</text>
</comment>
<comment type="similarity">
    <text evidence="3">Belongs to the WD repeat fritz family.</text>
</comment>
<evidence type="ECO:0000256" key="1">
    <source>
        <dbReference type="ARBA" id="ARBA00004236"/>
    </source>
</evidence>